<keyword evidence="4" id="KW-0472">Membrane</keyword>
<sequence>MATSYDATTTASELADHLSADIKGKVVLTTGPSPASIGAMFVESIARGLPALIILAGRSTTKLQQTAGAIAQAQPVVKVRLLHLDLGSLASVREAARELASWEDVPRIDVLVNNAGIMGTKFALSPEGVESQFTTNHLGHFLLTNLIIGKILKSDTPRVVNVSSDGHRLSPIRWADYNFQEGEIYNKWLAYGQSKTANMLMAVSLAEKLGSRGLLAFSLHPGVIISTSISGGLDNMDEDLAALKALDRMLGNAEGWRDFKVKTRQQGAATTVYAAFYPGLKESNGAYLQDCHVADPWTDTVKPWGTDKVEAERLWKLSEKLSMEWTVEAGLLAGGYGKSLQMCIQKPKTGDHYFHFVIYGENQLVPGNNTIRIPSVRMTMADDITHFRSIPWVSDLLNDPTFVTHPIPSRKIKASTEDSLFSTTLNSRSTISSCLLQYRILSSNATPLYRNAIPTNEVRIFCTLGSDLNGYPGILHGGIVATLLDEFMGLILSMSRAGGEPGMEGPVTAYLNTRFVRPVMTPGTVVVSGRIVEAKEERKWKIVGNIKDTSNKTSPAWPQYMPRISHATALLLSTATESFLKVELQMPALLILALALLLVCLSNMIGSYSSFAAAATFHLDSGIYFSGIGFEQPCFGNAGNCLERALGKGKPRGLKKNLGLI</sequence>
<evidence type="ECO:0000256" key="4">
    <source>
        <dbReference type="SAM" id="Phobius"/>
    </source>
</evidence>
<dbReference type="RefSeq" id="XP_659387.1">
    <property type="nucleotide sequence ID" value="XM_654295.1"/>
</dbReference>
<dbReference type="InterPro" id="IPR036291">
    <property type="entry name" value="NAD(P)-bd_dom_sf"/>
</dbReference>
<organism evidence="6 7">
    <name type="scientific">Emericella nidulans (strain FGSC A4 / ATCC 38163 / CBS 112.46 / NRRL 194 / M139)</name>
    <name type="common">Aspergillus nidulans</name>
    <dbReference type="NCBI Taxonomy" id="227321"/>
    <lineage>
        <taxon>Eukaryota</taxon>
        <taxon>Fungi</taxon>
        <taxon>Dikarya</taxon>
        <taxon>Ascomycota</taxon>
        <taxon>Pezizomycotina</taxon>
        <taxon>Eurotiomycetes</taxon>
        <taxon>Eurotiomycetidae</taxon>
        <taxon>Eurotiales</taxon>
        <taxon>Aspergillaceae</taxon>
        <taxon>Aspergillus</taxon>
        <taxon>Aspergillus subgen. Nidulantes</taxon>
    </lineage>
</organism>
<dbReference type="InterPro" id="IPR006683">
    <property type="entry name" value="Thioestr_dom"/>
</dbReference>
<dbReference type="InParanoid" id="Q5BCE7"/>
<dbReference type="SUPFAM" id="SSF51735">
    <property type="entry name" value="NAD(P)-binding Rossmann-fold domains"/>
    <property type="match status" value="1"/>
</dbReference>
<dbReference type="EMBL" id="BN001307">
    <property type="protein sequence ID" value="CBF85553.1"/>
    <property type="molecule type" value="Genomic_DNA"/>
</dbReference>
<keyword evidence="4" id="KW-0812">Transmembrane</keyword>
<reference evidence="7" key="1">
    <citation type="journal article" date="2005" name="Nature">
        <title>Sequencing of Aspergillus nidulans and comparative analysis with A. fumigatus and A. oryzae.</title>
        <authorList>
            <person name="Galagan J.E."/>
            <person name="Calvo S.E."/>
            <person name="Cuomo C."/>
            <person name="Ma L.J."/>
            <person name="Wortman J.R."/>
            <person name="Batzoglou S."/>
            <person name="Lee S.I."/>
            <person name="Basturkmen M."/>
            <person name="Spevak C.C."/>
            <person name="Clutterbuck J."/>
            <person name="Kapitonov V."/>
            <person name="Jurka J."/>
            <person name="Scazzocchio C."/>
            <person name="Farman M."/>
            <person name="Butler J."/>
            <person name="Purcell S."/>
            <person name="Harris S."/>
            <person name="Braus G.H."/>
            <person name="Draht O."/>
            <person name="Busch S."/>
            <person name="D'Enfert C."/>
            <person name="Bouchier C."/>
            <person name="Goldman G.H."/>
            <person name="Bell-Pedersen D."/>
            <person name="Griffiths-Jones S."/>
            <person name="Doonan J.H."/>
            <person name="Yu J."/>
            <person name="Vienken K."/>
            <person name="Pain A."/>
            <person name="Freitag M."/>
            <person name="Selker E.U."/>
            <person name="Archer D.B."/>
            <person name="Penalva M.A."/>
            <person name="Oakley B.R."/>
            <person name="Momany M."/>
            <person name="Tanaka T."/>
            <person name="Kumagai T."/>
            <person name="Asai K."/>
            <person name="Machida M."/>
            <person name="Nierman W.C."/>
            <person name="Denning D.W."/>
            <person name="Caddick M."/>
            <person name="Hynes M."/>
            <person name="Paoletti M."/>
            <person name="Fischer R."/>
            <person name="Miller B."/>
            <person name="Dyer P."/>
            <person name="Sachs M.S."/>
            <person name="Osmani S.A."/>
            <person name="Birren B.W."/>
        </authorList>
    </citation>
    <scope>NUCLEOTIDE SEQUENCE [LARGE SCALE GENOMIC DNA]</scope>
    <source>
        <strain evidence="7">FGSC A4 / ATCC 38163 / CBS 112.46 / NRRL 194 / M139</strain>
    </source>
</reference>
<keyword evidence="4" id="KW-1133">Transmembrane helix</keyword>
<dbReference type="HOGENOM" id="CLU_415063_0_0_1"/>
<keyword evidence="7" id="KW-1185">Reference proteome</keyword>
<dbReference type="PANTHER" id="PTHR24320">
    <property type="entry name" value="RETINOL DEHYDROGENASE"/>
    <property type="match status" value="1"/>
</dbReference>
<evidence type="ECO:0000313" key="6">
    <source>
        <dbReference type="EMBL" id="CBF85553.1"/>
    </source>
</evidence>
<dbReference type="Gene3D" id="3.40.50.720">
    <property type="entry name" value="NAD(P)-binding Rossmann-like Domain"/>
    <property type="match status" value="1"/>
</dbReference>
<proteinExistence type="inferred from homology"/>
<gene>
    <name evidence="6" type="ORF">ANIA_01783</name>
</gene>
<accession>Q5BCE7</accession>
<protein>
    <submittedName>
        <fullName evidence="6">Short-chain dehydrogenase, putative (AFU_orthologue AFUA_8G00280)</fullName>
    </submittedName>
</protein>
<dbReference type="Pfam" id="PF00106">
    <property type="entry name" value="adh_short"/>
    <property type="match status" value="1"/>
</dbReference>
<dbReference type="PRINTS" id="PR00080">
    <property type="entry name" value="SDRFAMILY"/>
</dbReference>
<reference evidence="7" key="2">
    <citation type="journal article" date="2009" name="Fungal Genet. Biol.">
        <title>The 2008 update of the Aspergillus nidulans genome annotation: a community effort.</title>
        <authorList>
            <person name="Wortman J.R."/>
            <person name="Gilsenan J.M."/>
            <person name="Joardar V."/>
            <person name="Deegan J."/>
            <person name="Clutterbuck J."/>
            <person name="Andersen M.R."/>
            <person name="Archer D."/>
            <person name="Bencina M."/>
            <person name="Braus G."/>
            <person name="Coutinho P."/>
            <person name="von Dohren H."/>
            <person name="Doonan J."/>
            <person name="Driessen A.J."/>
            <person name="Durek P."/>
            <person name="Espeso E."/>
            <person name="Fekete E."/>
            <person name="Flipphi M."/>
            <person name="Estrada C.G."/>
            <person name="Geysens S."/>
            <person name="Goldman G."/>
            <person name="de Groot P.W."/>
            <person name="Hansen K."/>
            <person name="Harris S.D."/>
            <person name="Heinekamp T."/>
            <person name="Helmstaedt K."/>
            <person name="Henrissat B."/>
            <person name="Hofmann G."/>
            <person name="Homan T."/>
            <person name="Horio T."/>
            <person name="Horiuchi H."/>
            <person name="James S."/>
            <person name="Jones M."/>
            <person name="Karaffa L."/>
            <person name="Karanyi Z."/>
            <person name="Kato M."/>
            <person name="Keller N."/>
            <person name="Kelly D.E."/>
            <person name="Kiel J.A."/>
            <person name="Kim J.M."/>
            <person name="van der Klei I.J."/>
            <person name="Klis F.M."/>
            <person name="Kovalchuk A."/>
            <person name="Krasevec N."/>
            <person name="Kubicek C.P."/>
            <person name="Liu B."/>
            <person name="Maccabe A."/>
            <person name="Meyer V."/>
            <person name="Mirabito P."/>
            <person name="Miskei M."/>
            <person name="Mos M."/>
            <person name="Mullins J."/>
            <person name="Nelson D.R."/>
            <person name="Nielsen J."/>
            <person name="Oakley B.R."/>
            <person name="Osmani S.A."/>
            <person name="Pakula T."/>
            <person name="Paszewski A."/>
            <person name="Paulsen I."/>
            <person name="Pilsyk S."/>
            <person name="Pocsi I."/>
            <person name="Punt P.J."/>
            <person name="Ram A.F."/>
            <person name="Ren Q."/>
            <person name="Robellet X."/>
            <person name="Robson G."/>
            <person name="Seiboth B."/>
            <person name="van Solingen P."/>
            <person name="Specht T."/>
            <person name="Sun J."/>
            <person name="Taheri-Talesh N."/>
            <person name="Takeshita N."/>
            <person name="Ussery D."/>
            <person name="vanKuyk P.A."/>
            <person name="Visser H."/>
            <person name="van de Vondervoort P.J."/>
            <person name="de Vries R.P."/>
            <person name="Walton J."/>
            <person name="Xiang X."/>
            <person name="Xiong Y."/>
            <person name="Zeng A.P."/>
            <person name="Brandt B.W."/>
            <person name="Cornell M.J."/>
            <person name="van den Hondel C.A."/>
            <person name="Visser J."/>
            <person name="Oliver S.G."/>
            <person name="Turner G."/>
        </authorList>
    </citation>
    <scope>GENOME REANNOTATION</scope>
    <source>
        <strain evidence="7">FGSC A4 / ATCC 38163 / CBS 112.46 / NRRL 194 / M139</strain>
    </source>
</reference>
<dbReference type="GO" id="GO:0016491">
    <property type="term" value="F:oxidoreductase activity"/>
    <property type="evidence" value="ECO:0007669"/>
    <property type="project" value="UniProtKB-KW"/>
</dbReference>
<dbReference type="OrthoDB" id="191139at2759"/>
<dbReference type="STRING" id="227321.Q5BCE7"/>
<dbReference type="InterPro" id="IPR029069">
    <property type="entry name" value="HotDog_dom_sf"/>
</dbReference>
<evidence type="ECO:0000313" key="7">
    <source>
        <dbReference type="Proteomes" id="UP000000560"/>
    </source>
</evidence>
<keyword evidence="3" id="KW-0560">Oxidoreductase</keyword>
<dbReference type="InterPro" id="IPR002347">
    <property type="entry name" value="SDR_fam"/>
</dbReference>
<dbReference type="AlphaFoldDB" id="Q5BCE7"/>
<dbReference type="eggNOG" id="KOG1208">
    <property type="taxonomic scope" value="Eukaryota"/>
</dbReference>
<name>Q5BCE7_EMENI</name>
<feature type="domain" description="Thioesterase" evidence="5">
    <location>
        <begin position="473"/>
        <end position="534"/>
    </location>
</feature>
<comment type="similarity">
    <text evidence="1">Belongs to the short-chain dehydrogenases/reductases (SDR) family.</text>
</comment>
<evidence type="ECO:0000259" key="5">
    <source>
        <dbReference type="Pfam" id="PF03061"/>
    </source>
</evidence>
<dbReference type="Pfam" id="PF03061">
    <property type="entry name" value="4HBT"/>
    <property type="match status" value="1"/>
</dbReference>
<dbReference type="CDD" id="cd03443">
    <property type="entry name" value="PaaI_thioesterase"/>
    <property type="match status" value="1"/>
</dbReference>
<dbReference type="KEGG" id="ani:ANIA_01783"/>
<dbReference type="Proteomes" id="UP000000560">
    <property type="component" value="Chromosome VII"/>
</dbReference>
<dbReference type="PANTHER" id="PTHR24320:SF283">
    <property type="entry name" value="RETINOL DEHYDROGENASE 11"/>
    <property type="match status" value="1"/>
</dbReference>
<dbReference type="GeneID" id="2875007"/>
<dbReference type="SUPFAM" id="SSF54637">
    <property type="entry name" value="Thioesterase/thiol ester dehydrase-isomerase"/>
    <property type="match status" value="1"/>
</dbReference>
<accession>C8VPE1</accession>
<feature type="transmembrane region" description="Helical" evidence="4">
    <location>
        <begin position="584"/>
        <end position="601"/>
    </location>
</feature>
<evidence type="ECO:0000256" key="3">
    <source>
        <dbReference type="ARBA" id="ARBA00023002"/>
    </source>
</evidence>
<dbReference type="Gene3D" id="3.10.129.10">
    <property type="entry name" value="Hotdog Thioesterase"/>
    <property type="match status" value="1"/>
</dbReference>
<evidence type="ECO:0000256" key="2">
    <source>
        <dbReference type="ARBA" id="ARBA00022857"/>
    </source>
</evidence>
<evidence type="ECO:0000256" key="1">
    <source>
        <dbReference type="ARBA" id="ARBA00006484"/>
    </source>
</evidence>
<keyword evidence="2" id="KW-0521">NADP</keyword>